<dbReference type="EMBL" id="UGTA01000001">
    <property type="protein sequence ID" value="SUB59073.1"/>
    <property type="molecule type" value="Genomic_DNA"/>
</dbReference>
<dbReference type="InterPro" id="IPR053058">
    <property type="entry name" value="Mulikevirus_tape_measure"/>
</dbReference>
<dbReference type="InterPro" id="IPR013491">
    <property type="entry name" value="Tape_meas_N"/>
</dbReference>
<evidence type="ECO:0000313" key="5">
    <source>
        <dbReference type="Proteomes" id="UP000255417"/>
    </source>
</evidence>
<sequence>MNNLKLQVVLEAMDKLSAPFKNAQKQINKTNKLLNESKLAFRGFEKQQKQIQSMKKMTEGLQKQAETIKKVTDSVSKYRHKLDGLKSQKIDIKTKQKELSRELKFNENRNNVPAILRLRHELSKLDKDYEKITSSISSTNKRWKDEERILKISRTEKAKQLLQFRALRKQLKKSGIDTKRLGTNEIILANKMRVANKEIEKQQKAFDKLNKAKARQRQYRANVENMKQSSERLHNLGQRSMISGAAILAPTIGIGRGVASMTQTAAQFEQFKAVLETTEGNSTKAQKSLDWISNFATKTPYELAEVTEAFVRLRAYGMDPTNGLLTTLGDTSSAMGKPIMQAVEAIADAVTGENERLKEFGIKASAIKGTNIIEYAYTDKNGKQQMAKVNKNNRKEIEKTLMKIWNAKYSDAMEKQSKTITGIWSNLQDQWVRFQQMVMQTGAFDWIKEKLKGVLDSIDKMAQNGELQKWAEDVGVVIKEVAQGLFEFGQKVFEAVKFIAKFARENKGLIASFVKWSAISGSLLTAIGGLSMVLSFAIYPIARLGLGVVSLGKSFLSVIPALSRFGIALLANPITWYVAGIMLLIGAIYLLYKNWDKVTKFTNDVWIKIKNFFNSGIKNITKTIIDFSPLGLFHKIFSNVLKYLGIDIPESLTECGKKIIDGLVDGIKSTIKAIGNIGSWIDEKLGISKAWDKLFGDDKETAITVKAQQKAVNKVAKHTGMYNIGTKQPVYQYGYGSYIKPTVQDTVKKGKSLLNKWSGGFVGAGGKYEPKGIVHGGEYVMTKEATQRLGIASLNRLNYGKIGAMATLAGSVAMAQPQVQMVKPLNVKVDNRPLISASKPKAQTVAPVNQNITITINTSPEQDAQQIARIVAKELEKAQRQAQARARSSLFDN</sequence>
<keyword evidence="1" id="KW-0175">Coiled coil</keyword>
<dbReference type="PANTHER" id="PTHR38812:SF2">
    <property type="entry name" value="MU-LIKE PROPHAGE FLUMU PROTEIN GP42"/>
    <property type="match status" value="1"/>
</dbReference>
<dbReference type="Pfam" id="PF20155">
    <property type="entry name" value="TMP_3"/>
    <property type="match status" value="1"/>
</dbReference>
<reference evidence="4 5" key="1">
    <citation type="submission" date="2018-06" db="EMBL/GenBank/DDBJ databases">
        <authorList>
            <consortium name="Pathogen Informatics"/>
            <person name="Doyle S."/>
        </authorList>
    </citation>
    <scope>NUCLEOTIDE SEQUENCE [LARGE SCALE GENOMIC DNA]</scope>
    <source>
        <strain evidence="4 5">NCTC12872</strain>
    </source>
</reference>
<organism evidence="4 5">
    <name type="scientific">Phocoenobacter uteri</name>
    <dbReference type="NCBI Taxonomy" id="146806"/>
    <lineage>
        <taxon>Bacteria</taxon>
        <taxon>Pseudomonadati</taxon>
        <taxon>Pseudomonadota</taxon>
        <taxon>Gammaproteobacteria</taxon>
        <taxon>Pasteurellales</taxon>
        <taxon>Pasteurellaceae</taxon>
        <taxon>Phocoenobacter</taxon>
    </lineage>
</organism>
<keyword evidence="5" id="KW-1185">Reference proteome</keyword>
<feature type="domain" description="Tape measure protein N-terminal" evidence="3">
    <location>
        <begin position="260"/>
        <end position="439"/>
    </location>
</feature>
<dbReference type="PANTHER" id="PTHR38812">
    <property type="entry name" value="MU-LIKE PROPHAGE FLUMU PROTEIN GP42"/>
    <property type="match status" value="1"/>
</dbReference>
<keyword evidence="2" id="KW-0472">Membrane</keyword>
<evidence type="ECO:0000259" key="3">
    <source>
        <dbReference type="Pfam" id="PF20155"/>
    </source>
</evidence>
<dbReference type="OrthoDB" id="79849at2"/>
<feature type="coiled-coil region" evidence="1">
    <location>
        <begin position="192"/>
        <end position="229"/>
    </location>
</feature>
<gene>
    <name evidence="4" type="ORF">NCTC12872_01048</name>
</gene>
<keyword evidence="2" id="KW-1133">Transmembrane helix</keyword>
<feature type="transmembrane region" description="Helical" evidence="2">
    <location>
        <begin position="574"/>
        <end position="592"/>
    </location>
</feature>
<keyword evidence="2" id="KW-0812">Transmembrane</keyword>
<accession>A0A379C9V1</accession>
<dbReference type="AlphaFoldDB" id="A0A379C9V1"/>
<feature type="coiled-coil region" evidence="1">
    <location>
        <begin position="20"/>
        <end position="64"/>
    </location>
</feature>
<evidence type="ECO:0000256" key="2">
    <source>
        <dbReference type="SAM" id="Phobius"/>
    </source>
</evidence>
<evidence type="ECO:0000256" key="1">
    <source>
        <dbReference type="SAM" id="Coils"/>
    </source>
</evidence>
<dbReference type="RefSeq" id="WP_115315568.1">
    <property type="nucleotide sequence ID" value="NZ_LWIF01000001.1"/>
</dbReference>
<evidence type="ECO:0000313" key="4">
    <source>
        <dbReference type="EMBL" id="SUB59073.1"/>
    </source>
</evidence>
<feature type="transmembrane region" description="Helical" evidence="2">
    <location>
        <begin position="516"/>
        <end position="537"/>
    </location>
</feature>
<feature type="transmembrane region" description="Helical" evidence="2">
    <location>
        <begin position="544"/>
        <end position="562"/>
    </location>
</feature>
<dbReference type="Proteomes" id="UP000255417">
    <property type="component" value="Unassembled WGS sequence"/>
</dbReference>
<proteinExistence type="predicted"/>
<protein>
    <submittedName>
        <fullName evidence="4">Phage-related minor tail protein</fullName>
    </submittedName>
</protein>
<name>A0A379C9V1_9PAST</name>